<dbReference type="SUPFAM" id="SSF55785">
    <property type="entry name" value="PYP-like sensor domain (PAS domain)"/>
    <property type="match status" value="2"/>
</dbReference>
<organism evidence="9 10">
    <name type="scientific">Phenylobacterium soli</name>
    <dbReference type="NCBI Taxonomy" id="2170551"/>
    <lineage>
        <taxon>Bacteria</taxon>
        <taxon>Pseudomonadati</taxon>
        <taxon>Pseudomonadota</taxon>
        <taxon>Alphaproteobacteria</taxon>
        <taxon>Caulobacterales</taxon>
        <taxon>Caulobacteraceae</taxon>
        <taxon>Phenylobacterium</taxon>
    </lineage>
</organism>
<evidence type="ECO:0000313" key="9">
    <source>
        <dbReference type="EMBL" id="RAK55954.1"/>
    </source>
</evidence>
<dbReference type="InterPro" id="IPR036890">
    <property type="entry name" value="HATPase_C_sf"/>
</dbReference>
<keyword evidence="3" id="KW-0597">Phosphoprotein</keyword>
<dbReference type="PANTHER" id="PTHR41523:SF7">
    <property type="entry name" value="HISTIDINE KINASE"/>
    <property type="match status" value="1"/>
</dbReference>
<dbReference type="InterPro" id="IPR011102">
    <property type="entry name" value="Sig_transdc_His_kinase_HWE"/>
</dbReference>
<sequence length="487" mass="51078">MSLAGAAEVAELRRRLDEAEETLRAIREGEVDALVVRGGEAEQVFHLVGGSESYRAFMESMDLGAAALDEDRRLLYANAALAALLGESAEGLAQGGLQDALGPRAWAALEPLLALAAEGRQSAQVVLPTRGGQRHLVVTVAELPLAFSTGSALTFTDVTERIEAEAAAESERIGGAIMASANEAVVVCDRDGVVTHANAAVLELLPASPIGQRFEAAFRLTFAAGAGPMQADDLVVIALAGGQLRSVEASLALPKGARDLLVSAAPLRQAGGVAAGCIVTLLDLTERKALEKRQALLMRELDHRMKNMLTLVQSISTRTLSTARDLRDFGDRFTQRLAALAATQNLLAEKAWQEVTLEELVAAELAPYVAPRSARIRLEGLGVQVSRDAAVSLGLVFHELVTNAVKYGALSNGTGRVMVDGKPLPEGGLEVCWKETGGPAVRPPEKRGFGQTVIARGLGQAGAGSAEVEFAQGGVICCMRLAADSLV</sequence>
<evidence type="ECO:0000256" key="5">
    <source>
        <dbReference type="ARBA" id="ARBA00022741"/>
    </source>
</evidence>
<evidence type="ECO:0000259" key="8">
    <source>
        <dbReference type="PROSITE" id="PS50112"/>
    </source>
</evidence>
<evidence type="ECO:0000256" key="3">
    <source>
        <dbReference type="ARBA" id="ARBA00022553"/>
    </source>
</evidence>
<keyword evidence="7" id="KW-0067">ATP-binding</keyword>
<dbReference type="OrthoDB" id="341208at2"/>
<comment type="catalytic activity">
    <reaction evidence="1">
        <text>ATP + protein L-histidine = ADP + protein N-phospho-L-histidine.</text>
        <dbReference type="EC" id="2.7.13.3"/>
    </reaction>
</comment>
<dbReference type="GO" id="GO:0004673">
    <property type="term" value="F:protein histidine kinase activity"/>
    <property type="evidence" value="ECO:0007669"/>
    <property type="project" value="UniProtKB-EC"/>
</dbReference>
<evidence type="ECO:0000256" key="1">
    <source>
        <dbReference type="ARBA" id="ARBA00000085"/>
    </source>
</evidence>
<keyword evidence="4" id="KW-0808">Transferase</keyword>
<proteinExistence type="predicted"/>
<dbReference type="Gene3D" id="3.30.450.20">
    <property type="entry name" value="PAS domain"/>
    <property type="match status" value="2"/>
</dbReference>
<keyword evidence="10" id="KW-1185">Reference proteome</keyword>
<dbReference type="CDD" id="cd00130">
    <property type="entry name" value="PAS"/>
    <property type="match status" value="1"/>
</dbReference>
<dbReference type="Proteomes" id="UP000249254">
    <property type="component" value="Unassembled WGS sequence"/>
</dbReference>
<evidence type="ECO:0000256" key="4">
    <source>
        <dbReference type="ARBA" id="ARBA00022679"/>
    </source>
</evidence>
<name>A0A328AR16_9CAUL</name>
<dbReference type="NCBIfam" id="TIGR00229">
    <property type="entry name" value="sensory_box"/>
    <property type="match status" value="1"/>
</dbReference>
<evidence type="ECO:0000256" key="2">
    <source>
        <dbReference type="ARBA" id="ARBA00012438"/>
    </source>
</evidence>
<evidence type="ECO:0000256" key="6">
    <source>
        <dbReference type="ARBA" id="ARBA00022777"/>
    </source>
</evidence>
<dbReference type="PROSITE" id="PS50112">
    <property type="entry name" value="PAS"/>
    <property type="match status" value="1"/>
</dbReference>
<feature type="domain" description="PAS" evidence="8">
    <location>
        <begin position="50"/>
        <end position="120"/>
    </location>
</feature>
<reference evidence="10" key="1">
    <citation type="submission" date="2018-05" db="EMBL/GenBank/DDBJ databases">
        <authorList>
            <person name="Li X."/>
        </authorList>
    </citation>
    <scope>NUCLEOTIDE SEQUENCE [LARGE SCALE GENOMIC DNA]</scope>
    <source>
        <strain evidence="10">LX32</strain>
    </source>
</reference>
<dbReference type="AlphaFoldDB" id="A0A328AR16"/>
<protein>
    <recommendedName>
        <fullName evidence="2">histidine kinase</fullName>
        <ecNumber evidence="2">2.7.13.3</ecNumber>
    </recommendedName>
</protein>
<gene>
    <name evidence="9" type="ORF">DJ017_16275</name>
</gene>
<dbReference type="SMART" id="SM00091">
    <property type="entry name" value="PAS"/>
    <property type="match status" value="2"/>
</dbReference>
<keyword evidence="5" id="KW-0547">Nucleotide-binding</keyword>
<dbReference type="GO" id="GO:0005524">
    <property type="term" value="F:ATP binding"/>
    <property type="evidence" value="ECO:0007669"/>
    <property type="project" value="UniProtKB-KW"/>
</dbReference>
<evidence type="ECO:0000313" key="10">
    <source>
        <dbReference type="Proteomes" id="UP000249254"/>
    </source>
</evidence>
<evidence type="ECO:0000256" key="7">
    <source>
        <dbReference type="ARBA" id="ARBA00022840"/>
    </source>
</evidence>
<dbReference type="EMBL" id="QFYQ01000001">
    <property type="protein sequence ID" value="RAK55954.1"/>
    <property type="molecule type" value="Genomic_DNA"/>
</dbReference>
<dbReference type="RefSeq" id="WP_111529702.1">
    <property type="nucleotide sequence ID" value="NZ_JBHRSG010000003.1"/>
</dbReference>
<dbReference type="SMART" id="SM00911">
    <property type="entry name" value="HWE_HK"/>
    <property type="match status" value="1"/>
</dbReference>
<dbReference type="Gene3D" id="3.30.565.10">
    <property type="entry name" value="Histidine kinase-like ATPase, C-terminal domain"/>
    <property type="match status" value="1"/>
</dbReference>
<keyword evidence="6 9" id="KW-0418">Kinase</keyword>
<dbReference type="InterPro" id="IPR000014">
    <property type="entry name" value="PAS"/>
</dbReference>
<dbReference type="EC" id="2.7.13.3" evidence="2"/>
<dbReference type="Pfam" id="PF07536">
    <property type="entry name" value="HWE_HK"/>
    <property type="match status" value="1"/>
</dbReference>
<dbReference type="InterPro" id="IPR035965">
    <property type="entry name" value="PAS-like_dom_sf"/>
</dbReference>
<accession>A0A328AR16</accession>
<dbReference type="PANTHER" id="PTHR41523">
    <property type="entry name" value="TWO-COMPONENT SYSTEM SENSOR PROTEIN"/>
    <property type="match status" value="1"/>
</dbReference>
<comment type="caution">
    <text evidence="9">The sequence shown here is derived from an EMBL/GenBank/DDBJ whole genome shotgun (WGS) entry which is preliminary data.</text>
</comment>
<dbReference type="Pfam" id="PF08448">
    <property type="entry name" value="PAS_4"/>
    <property type="match status" value="2"/>
</dbReference>
<dbReference type="InterPro" id="IPR013656">
    <property type="entry name" value="PAS_4"/>
</dbReference>